<evidence type="ECO:0000313" key="2">
    <source>
        <dbReference type="Proteomes" id="UP000078454"/>
    </source>
</evidence>
<dbReference type="Proteomes" id="UP000078454">
    <property type="component" value="Unassembled WGS sequence"/>
</dbReference>
<comment type="caution">
    <text evidence="1">The sequence shown here is derived from an EMBL/GenBank/DDBJ whole genome shotgun (WGS) entry which is preliminary data.</text>
</comment>
<dbReference type="RefSeq" id="WP_068663976.1">
    <property type="nucleotide sequence ID" value="NZ_LYPB01000060.1"/>
</dbReference>
<evidence type="ECO:0000313" key="1">
    <source>
        <dbReference type="EMBL" id="OAS19082.1"/>
    </source>
</evidence>
<proteinExistence type="predicted"/>
<gene>
    <name evidence="1" type="ORF">A8708_27555</name>
</gene>
<organism evidence="1 2">
    <name type="scientific">Paenibacillus oryzisoli</name>
    <dbReference type="NCBI Taxonomy" id="1850517"/>
    <lineage>
        <taxon>Bacteria</taxon>
        <taxon>Bacillati</taxon>
        <taxon>Bacillota</taxon>
        <taxon>Bacilli</taxon>
        <taxon>Bacillales</taxon>
        <taxon>Paenibacillaceae</taxon>
        <taxon>Paenibacillus</taxon>
    </lineage>
</organism>
<protein>
    <recommendedName>
        <fullName evidence="3">Competence protein ComFB</fullName>
    </recommendedName>
</protein>
<evidence type="ECO:0008006" key="3">
    <source>
        <dbReference type="Google" id="ProtNLM"/>
    </source>
</evidence>
<dbReference type="EMBL" id="LYPB01000060">
    <property type="protein sequence ID" value="OAS19082.1"/>
    <property type="molecule type" value="Genomic_DNA"/>
</dbReference>
<reference evidence="1 2" key="1">
    <citation type="submission" date="2016-05" db="EMBL/GenBank/DDBJ databases">
        <title>Paenibacillus sp. 1ZS3-15 nov., isolated from the rhizosphere soil.</title>
        <authorList>
            <person name="Zhang X.X."/>
            <person name="Zhang J."/>
        </authorList>
    </citation>
    <scope>NUCLEOTIDE SEQUENCE [LARGE SCALE GENOMIC DNA]</scope>
    <source>
        <strain evidence="1 2">1ZS3-15</strain>
    </source>
</reference>
<dbReference type="Pfam" id="PF10719">
    <property type="entry name" value="ComFB"/>
    <property type="match status" value="1"/>
</dbReference>
<keyword evidence="2" id="KW-1185">Reference proteome</keyword>
<name>A0A198AD43_9BACL</name>
<dbReference type="STRING" id="1850517.A8708_27555"/>
<sequence>MAVINAMETVVKQLFEEFRKNYELKCDCVLCQDDILAIALNKLPPRYTSSEKGHLFVKGEYTNQQLRSDVMRDLMEASSIVEHHQHHRD</sequence>
<dbReference type="AlphaFoldDB" id="A0A198AD43"/>
<dbReference type="InterPro" id="IPR019657">
    <property type="entry name" value="ComFB"/>
</dbReference>
<accession>A0A198AD43</accession>